<protein>
    <submittedName>
        <fullName evidence="3">Uncharacterized protein</fullName>
    </submittedName>
</protein>
<dbReference type="GO" id="GO:0000932">
    <property type="term" value="C:P-body"/>
    <property type="evidence" value="ECO:0007669"/>
    <property type="project" value="UniProtKB-SubCell"/>
</dbReference>
<dbReference type="PANTHER" id="PTHR21551">
    <property type="entry name" value="TOPOISOMERASE II-ASSOCIATED PROTEIN PAT1"/>
    <property type="match status" value="1"/>
</dbReference>
<comment type="subcellular location">
    <subcellularLocation>
        <location evidence="1">Cytoplasm</location>
        <location evidence="1">P-body</location>
    </subcellularLocation>
</comment>
<accession>A0A426ZMD7</accession>
<proteinExistence type="predicted"/>
<gene>
    <name evidence="3" type="ORF">B296_00023551</name>
</gene>
<organism evidence="3 4">
    <name type="scientific">Ensete ventricosum</name>
    <name type="common">Abyssinian banana</name>
    <name type="synonym">Musa ensete</name>
    <dbReference type="NCBI Taxonomy" id="4639"/>
    <lineage>
        <taxon>Eukaryota</taxon>
        <taxon>Viridiplantae</taxon>
        <taxon>Streptophyta</taxon>
        <taxon>Embryophyta</taxon>
        <taxon>Tracheophyta</taxon>
        <taxon>Spermatophyta</taxon>
        <taxon>Magnoliopsida</taxon>
        <taxon>Liliopsida</taxon>
        <taxon>Zingiberales</taxon>
        <taxon>Musaceae</taxon>
        <taxon>Ensete</taxon>
    </lineage>
</organism>
<dbReference type="GO" id="GO:0033962">
    <property type="term" value="P:P-body assembly"/>
    <property type="evidence" value="ECO:0007669"/>
    <property type="project" value="TreeGrafter"/>
</dbReference>
<name>A0A426ZMD7_ENSVE</name>
<dbReference type="InterPro" id="IPR039900">
    <property type="entry name" value="Pat1-like"/>
</dbReference>
<dbReference type="AlphaFoldDB" id="A0A426ZMD7"/>
<dbReference type="PANTHER" id="PTHR21551:SF0">
    <property type="entry name" value="PROTEIN ASSOCIATED WITH TOPO II RELATED-1, ISOFORM A"/>
    <property type="match status" value="1"/>
</dbReference>
<dbReference type="GO" id="GO:0003723">
    <property type="term" value="F:RNA binding"/>
    <property type="evidence" value="ECO:0007669"/>
    <property type="project" value="TreeGrafter"/>
</dbReference>
<reference evidence="3 4" key="1">
    <citation type="journal article" date="2014" name="Agronomy (Basel)">
        <title>A Draft Genome Sequence for Ensete ventricosum, the Drought-Tolerant Tree Against Hunger.</title>
        <authorList>
            <person name="Harrison J."/>
            <person name="Moore K.A."/>
            <person name="Paszkiewicz K."/>
            <person name="Jones T."/>
            <person name="Grant M."/>
            <person name="Ambacheew D."/>
            <person name="Muzemil S."/>
            <person name="Studholme D.J."/>
        </authorList>
    </citation>
    <scope>NUCLEOTIDE SEQUENCE [LARGE SCALE GENOMIC DNA]</scope>
</reference>
<evidence type="ECO:0000256" key="2">
    <source>
        <dbReference type="ARBA" id="ARBA00022490"/>
    </source>
</evidence>
<evidence type="ECO:0000313" key="4">
    <source>
        <dbReference type="Proteomes" id="UP000287651"/>
    </source>
</evidence>
<keyword evidence="2" id="KW-0963">Cytoplasm</keyword>
<sequence>MTSIAYCNSASHMMDGGSHLRWKREIFLQELLATLLPLADLLGPSKSDHSAPAPMTMFLLVLSLPMGRKLLSCYHQLLMPGSELTHVGCMAFFCHLRFRFGVLPLEYSAAESTMNLVKSISSCIHGMDLNALSACLAAVVYSSAQPPVSPLGSSAGDGASVIIKSVLDRATELLTDHDTAISCSIPSRNMWQASSDSFFGLLMKCRLSTYDRIMQSLKMQAPNAAVIGSEVTQDIIRDMPVDSS</sequence>
<dbReference type="Proteomes" id="UP000287651">
    <property type="component" value="Unassembled WGS sequence"/>
</dbReference>
<dbReference type="EMBL" id="AMZH03005938">
    <property type="protein sequence ID" value="RRT65094.1"/>
    <property type="molecule type" value="Genomic_DNA"/>
</dbReference>
<evidence type="ECO:0000313" key="3">
    <source>
        <dbReference type="EMBL" id="RRT65094.1"/>
    </source>
</evidence>
<dbReference type="GO" id="GO:0000290">
    <property type="term" value="P:deadenylation-dependent decapping of nuclear-transcribed mRNA"/>
    <property type="evidence" value="ECO:0007669"/>
    <property type="project" value="InterPro"/>
</dbReference>
<evidence type="ECO:0000256" key="1">
    <source>
        <dbReference type="ARBA" id="ARBA00004201"/>
    </source>
</evidence>
<comment type="caution">
    <text evidence="3">The sequence shown here is derived from an EMBL/GenBank/DDBJ whole genome shotgun (WGS) entry which is preliminary data.</text>
</comment>